<gene>
    <name evidence="3" type="ORF">tloyanaT_10570</name>
</gene>
<dbReference type="Proteomes" id="UP001157134">
    <property type="component" value="Unassembled WGS sequence"/>
</dbReference>
<dbReference type="PANTHER" id="PTHR13847">
    <property type="entry name" value="SARCOSINE DEHYDROGENASE-RELATED"/>
    <property type="match status" value="1"/>
</dbReference>
<sequence>MKGNQHVGVIGGGIIGLCTALNLQKEGFKVSIIDRKGIAKECSKGNAGHFATEQVFPLADKHLLPKIPKMLLDPLGPFRIRPRYFLKALPWFLRFIWQMRKQPYAQSTKQLTLLNEHSINAYQTLLREFDLTHLIHLKGSLLVFESTCQDEIEQIKSRFVAHGVPATVLNKSQLNALEPNLSDNITAAIHFETGGHTTDPEALCIALAQVFIEQGGQLIIDDVSRINTGNKLLIKTERSHYEFDKLVIATGAWSKTLANQLGYNVPLDTERGYHLMLPQTNLLNRPVTSAERKFIMTPMASGLRLAGTVEFAGLQAPMNNQRAEILLPHARAILKEHIHPPSKSAWMGFRPSLPDSLPVIGQAPKHSNIFFAFGHHHLGLTHGAITGELITQQITQQPTTIDLSPFCISRFN</sequence>
<evidence type="ECO:0000256" key="1">
    <source>
        <dbReference type="ARBA" id="ARBA00023002"/>
    </source>
</evidence>
<protein>
    <submittedName>
        <fullName evidence="3">Amino acid dehydrogenase</fullName>
    </submittedName>
</protein>
<feature type="domain" description="FAD dependent oxidoreductase" evidence="2">
    <location>
        <begin position="7"/>
        <end position="392"/>
    </location>
</feature>
<organism evidence="3 4">
    <name type="scientific">Thalassotalea loyana</name>
    <dbReference type="NCBI Taxonomy" id="280483"/>
    <lineage>
        <taxon>Bacteria</taxon>
        <taxon>Pseudomonadati</taxon>
        <taxon>Pseudomonadota</taxon>
        <taxon>Gammaproteobacteria</taxon>
        <taxon>Alteromonadales</taxon>
        <taxon>Colwelliaceae</taxon>
        <taxon>Thalassotalea</taxon>
    </lineage>
</organism>
<dbReference type="Gene3D" id="3.50.50.60">
    <property type="entry name" value="FAD/NAD(P)-binding domain"/>
    <property type="match status" value="2"/>
</dbReference>
<dbReference type="SUPFAM" id="SSF51905">
    <property type="entry name" value="FAD/NAD(P)-binding domain"/>
    <property type="match status" value="1"/>
</dbReference>
<reference evidence="3 4" key="1">
    <citation type="submission" date="2023-03" db="EMBL/GenBank/DDBJ databases">
        <title>Thalassotalea loyana LMG 22536T draft genome sequence.</title>
        <authorList>
            <person name="Sawabe T."/>
        </authorList>
    </citation>
    <scope>NUCLEOTIDE SEQUENCE [LARGE SCALE GENOMIC DNA]</scope>
    <source>
        <strain evidence="3 4">LMG 22536</strain>
    </source>
</reference>
<keyword evidence="4" id="KW-1185">Reference proteome</keyword>
<keyword evidence="1" id="KW-0560">Oxidoreductase</keyword>
<evidence type="ECO:0000259" key="2">
    <source>
        <dbReference type="Pfam" id="PF01266"/>
    </source>
</evidence>
<accession>A0ABQ6HDI9</accession>
<dbReference type="SUPFAM" id="SSF54373">
    <property type="entry name" value="FAD-linked reductases, C-terminal domain"/>
    <property type="match status" value="1"/>
</dbReference>
<dbReference type="RefSeq" id="WP_284296490.1">
    <property type="nucleotide sequence ID" value="NZ_BSSV01000002.1"/>
</dbReference>
<evidence type="ECO:0000313" key="4">
    <source>
        <dbReference type="Proteomes" id="UP001157134"/>
    </source>
</evidence>
<dbReference type="Gene3D" id="3.30.9.10">
    <property type="entry name" value="D-Amino Acid Oxidase, subunit A, domain 2"/>
    <property type="match status" value="1"/>
</dbReference>
<name>A0ABQ6HDI9_9GAMM</name>
<evidence type="ECO:0000313" key="3">
    <source>
        <dbReference type="EMBL" id="GLX84805.1"/>
    </source>
</evidence>
<dbReference type="Pfam" id="PF01266">
    <property type="entry name" value="DAO"/>
    <property type="match status" value="1"/>
</dbReference>
<comment type="caution">
    <text evidence="3">The sequence shown here is derived from an EMBL/GenBank/DDBJ whole genome shotgun (WGS) entry which is preliminary data.</text>
</comment>
<dbReference type="EMBL" id="BSSV01000002">
    <property type="protein sequence ID" value="GLX84805.1"/>
    <property type="molecule type" value="Genomic_DNA"/>
</dbReference>
<dbReference type="InterPro" id="IPR036188">
    <property type="entry name" value="FAD/NAD-bd_sf"/>
</dbReference>
<proteinExistence type="predicted"/>
<dbReference type="InterPro" id="IPR006076">
    <property type="entry name" value="FAD-dep_OxRdtase"/>
</dbReference>
<dbReference type="PANTHER" id="PTHR13847:SF289">
    <property type="entry name" value="GLYCINE OXIDASE"/>
    <property type="match status" value="1"/>
</dbReference>